<dbReference type="SUPFAM" id="SSF53756">
    <property type="entry name" value="UDP-Glycosyltransferase/glycogen phosphorylase"/>
    <property type="match status" value="1"/>
</dbReference>
<dbReference type="KEGG" id="ngg:RG540_CH34680"/>
<dbReference type="Gene3D" id="3.40.50.2000">
    <property type="entry name" value="Glycogen Phosphorylase B"/>
    <property type="match status" value="2"/>
</dbReference>
<protein>
    <submittedName>
        <fullName evidence="2">Colanic acid biosynthesis glycosyltransferase WcaL</fullName>
    </submittedName>
</protein>
<dbReference type="EMBL" id="HG938353">
    <property type="protein sequence ID" value="CDN49632.1"/>
    <property type="molecule type" value="Genomic_DNA"/>
</dbReference>
<dbReference type="Proteomes" id="UP000028181">
    <property type="component" value="Chromosome I"/>
</dbReference>
<reference evidence="3" key="1">
    <citation type="journal article" date="2014" name="BMC Genomics">
        <title>Genome sequencing of two Neorhizobium galegae strains reveals a noeT gene responsible for the unusual acetylation of the nodulation factors.</title>
        <authorList>
            <person name="Osterman J."/>
            <person name="Marsh J."/>
            <person name="Laine P.K."/>
            <person name="Zeng Z."/>
            <person name="Alatalo E."/>
            <person name="Sullivan J.T."/>
            <person name="Young J.P."/>
            <person name="Thomas-Oates J."/>
            <person name="Paulin L."/>
            <person name="Lindstrom K."/>
        </authorList>
    </citation>
    <scope>NUCLEOTIDE SEQUENCE [LARGE SCALE GENOMIC DNA]</scope>
    <source>
        <strain evidence="3">HAMBI 540</strain>
    </source>
</reference>
<dbReference type="eggNOG" id="COG0438">
    <property type="taxonomic scope" value="Bacteria"/>
</dbReference>
<dbReference type="HOGENOM" id="CLU_009583_14_2_5"/>
<dbReference type="GO" id="GO:0016757">
    <property type="term" value="F:glycosyltransferase activity"/>
    <property type="evidence" value="ECO:0007669"/>
    <property type="project" value="InterPro"/>
</dbReference>
<gene>
    <name evidence="2" type="primary">wcaL</name>
    <name evidence="2" type="ORF">RG540_CH34680</name>
</gene>
<dbReference type="CDD" id="cd03801">
    <property type="entry name" value="GT4_PimA-like"/>
    <property type="match status" value="1"/>
</dbReference>
<feature type="domain" description="Glycosyl transferase family 1" evidence="1">
    <location>
        <begin position="223"/>
        <end position="386"/>
    </location>
</feature>
<dbReference type="PANTHER" id="PTHR12526:SF636">
    <property type="entry name" value="BLL3647 PROTEIN"/>
    <property type="match status" value="1"/>
</dbReference>
<dbReference type="NCBIfam" id="NF041876">
    <property type="entry name" value="EPS_EpsE"/>
    <property type="match status" value="1"/>
</dbReference>
<dbReference type="Pfam" id="PF00534">
    <property type="entry name" value="Glycos_transf_1"/>
    <property type="match status" value="1"/>
</dbReference>
<dbReference type="GeneID" id="24258850"/>
<accession>A0A068STJ3</accession>
<evidence type="ECO:0000313" key="3">
    <source>
        <dbReference type="Proteomes" id="UP000028181"/>
    </source>
</evidence>
<dbReference type="AlphaFoldDB" id="A0A068STJ3"/>
<keyword evidence="2" id="KW-0808">Transferase</keyword>
<dbReference type="RefSeq" id="WP_080725035.1">
    <property type="nucleotide sequence ID" value="NZ_HG938353.1"/>
</dbReference>
<name>A0A068STJ3_NEOGA</name>
<sequence length="419" mass="46043">MGRRIGFFIPEFPGQTHIFLWREHEALSELGIEAQFVSTAPPPKAIASHAWADEARRGTDYLLPLGFGGALVAMAEIVRAGPRRVGRSLAAVFGAEIKSPVGRLRMLAILLVAGKLVRLARRGNWSHIHVHSCADAANVAAMASLLSGIPYSLTLHGPTLEGYGPNQRQKWKNAAFATVISKRLFNDIDVKLNGSKPSRIAIAPMGVDLEQIRRSRPYNPWKPGEPCRIFTCGRLNPVKGHDLLLQTVEILRRRDIDVRLQIAGEDEQGGSGYRRTLEALIAEKKLTGCVELLGAVSETRVRQGLEDAHIFVLASLNEGISVAIMEAMAMEMPVIVTDVGGNSELVDHGVDAMLVQAQRPEEMAIAIERVLLNDDLSRRLRQASRAKIAAKFHHRISAQAIASLLEHEEKHGDLILRNE</sequence>
<evidence type="ECO:0000313" key="2">
    <source>
        <dbReference type="EMBL" id="CDN49632.1"/>
    </source>
</evidence>
<dbReference type="PATRIC" id="fig|1028800.3.peg.3525"/>
<evidence type="ECO:0000259" key="1">
    <source>
        <dbReference type="Pfam" id="PF00534"/>
    </source>
</evidence>
<proteinExistence type="predicted"/>
<dbReference type="PANTHER" id="PTHR12526">
    <property type="entry name" value="GLYCOSYLTRANSFERASE"/>
    <property type="match status" value="1"/>
</dbReference>
<dbReference type="OrthoDB" id="9781738at2"/>
<dbReference type="InterPro" id="IPR001296">
    <property type="entry name" value="Glyco_trans_1"/>
</dbReference>
<keyword evidence="3" id="KW-1185">Reference proteome</keyword>
<organism evidence="2 3">
    <name type="scientific">Neorhizobium galegae bv. orientalis str. HAMBI 540</name>
    <dbReference type="NCBI Taxonomy" id="1028800"/>
    <lineage>
        <taxon>Bacteria</taxon>
        <taxon>Pseudomonadati</taxon>
        <taxon>Pseudomonadota</taxon>
        <taxon>Alphaproteobacteria</taxon>
        <taxon>Hyphomicrobiales</taxon>
        <taxon>Rhizobiaceae</taxon>
        <taxon>Rhizobium/Agrobacterium group</taxon>
        <taxon>Neorhizobium</taxon>
    </lineage>
</organism>